<sequence length="363" mass="41705">MELSVYYQNVRGLRTKTNQLYAQTLDAEYNIIAFTETFLNGSIYDNELFHNRYTVHCRDRESTNSEKFDGGGVLLAIRDDIIASAVPELCSDAEDVWVLVRCMEMRFLVCCVYLPPGDVVASQSFLTNLVRVAEEYPDKPLLILGDFNLPHITWFSSNHKYMNPFSYSATDAIFIDTFDYCNLMQFNPVTNVNNRILDFVLASDYIVGSVQVCQTPLLKVDFHHPPLDVCLRNLTVTRSHTVRNTIRYFGKANYQGINEKLADLDWVATFRGLDLEHTVNTFYNTLYSLINKYVPLKTVTRSRFPLWFSQSTIKISNRNHTRVKSNLLGGVHGGHAARKRPVKHVERCRCRCERQVGVRVSKS</sequence>
<keyword evidence="3" id="KW-1185">Reference proteome</keyword>
<dbReference type="Pfam" id="PF14529">
    <property type="entry name" value="Exo_endo_phos_2"/>
    <property type="match status" value="1"/>
</dbReference>
<dbReference type="Gene3D" id="3.60.10.10">
    <property type="entry name" value="Endonuclease/exonuclease/phosphatase"/>
    <property type="match status" value="1"/>
</dbReference>
<dbReference type="InterPro" id="IPR005135">
    <property type="entry name" value="Endo/exonuclease/phosphatase"/>
</dbReference>
<dbReference type="GO" id="GO:0031012">
    <property type="term" value="C:extracellular matrix"/>
    <property type="evidence" value="ECO:0007669"/>
    <property type="project" value="TreeGrafter"/>
</dbReference>
<dbReference type="EMBL" id="JASPKY010000398">
    <property type="protein sequence ID" value="KAK9702162.1"/>
    <property type="molecule type" value="Genomic_DNA"/>
</dbReference>
<dbReference type="InterPro" id="IPR036691">
    <property type="entry name" value="Endo/exonu/phosph_ase_sf"/>
</dbReference>
<feature type="domain" description="Endonuclease/exonuclease/phosphatase" evidence="1">
    <location>
        <begin position="108"/>
        <end position="216"/>
    </location>
</feature>
<accession>A0AAW1JFZ2</accession>
<proteinExistence type="predicted"/>
<protein>
    <submittedName>
        <fullName evidence="2">Endonuclease-reverse transcriptase</fullName>
    </submittedName>
</protein>
<dbReference type="Proteomes" id="UP001458880">
    <property type="component" value="Unassembled WGS sequence"/>
</dbReference>
<name>A0AAW1JFZ2_POPJA</name>
<reference evidence="2 3" key="1">
    <citation type="journal article" date="2024" name="BMC Genomics">
        <title>De novo assembly and annotation of Popillia japonica's genome with initial clues to its potential as an invasive pest.</title>
        <authorList>
            <person name="Cucini C."/>
            <person name="Boschi S."/>
            <person name="Funari R."/>
            <person name="Cardaioli E."/>
            <person name="Iannotti N."/>
            <person name="Marturano G."/>
            <person name="Paoli F."/>
            <person name="Bruttini M."/>
            <person name="Carapelli A."/>
            <person name="Frati F."/>
            <person name="Nardi F."/>
        </authorList>
    </citation>
    <scope>NUCLEOTIDE SEQUENCE [LARGE SCALE GENOMIC DNA]</scope>
    <source>
        <strain evidence="2">DMR45628</strain>
    </source>
</reference>
<dbReference type="GO" id="GO:0007508">
    <property type="term" value="P:larval heart development"/>
    <property type="evidence" value="ECO:0007669"/>
    <property type="project" value="TreeGrafter"/>
</dbReference>
<dbReference type="GO" id="GO:0004519">
    <property type="term" value="F:endonuclease activity"/>
    <property type="evidence" value="ECO:0007669"/>
    <property type="project" value="UniProtKB-KW"/>
</dbReference>
<evidence type="ECO:0000313" key="3">
    <source>
        <dbReference type="Proteomes" id="UP001458880"/>
    </source>
</evidence>
<keyword evidence="2" id="KW-0378">Hydrolase</keyword>
<comment type="caution">
    <text evidence="2">The sequence shown here is derived from an EMBL/GenBank/DDBJ whole genome shotgun (WGS) entry which is preliminary data.</text>
</comment>
<evidence type="ECO:0000259" key="1">
    <source>
        <dbReference type="Pfam" id="PF14529"/>
    </source>
</evidence>
<organism evidence="2 3">
    <name type="scientific">Popillia japonica</name>
    <name type="common">Japanese beetle</name>
    <dbReference type="NCBI Taxonomy" id="7064"/>
    <lineage>
        <taxon>Eukaryota</taxon>
        <taxon>Metazoa</taxon>
        <taxon>Ecdysozoa</taxon>
        <taxon>Arthropoda</taxon>
        <taxon>Hexapoda</taxon>
        <taxon>Insecta</taxon>
        <taxon>Pterygota</taxon>
        <taxon>Neoptera</taxon>
        <taxon>Endopterygota</taxon>
        <taxon>Coleoptera</taxon>
        <taxon>Polyphaga</taxon>
        <taxon>Scarabaeiformia</taxon>
        <taxon>Scarabaeidae</taxon>
        <taxon>Rutelinae</taxon>
        <taxon>Popillia</taxon>
    </lineage>
</organism>
<keyword evidence="2" id="KW-0255">Endonuclease</keyword>
<dbReference type="GO" id="GO:0061343">
    <property type="term" value="P:cell adhesion involved in heart morphogenesis"/>
    <property type="evidence" value="ECO:0007669"/>
    <property type="project" value="TreeGrafter"/>
</dbReference>
<dbReference type="PANTHER" id="PTHR33395:SF22">
    <property type="entry name" value="REVERSE TRANSCRIPTASE DOMAIN-CONTAINING PROTEIN"/>
    <property type="match status" value="1"/>
</dbReference>
<dbReference type="SUPFAM" id="SSF56219">
    <property type="entry name" value="DNase I-like"/>
    <property type="match status" value="1"/>
</dbReference>
<evidence type="ECO:0000313" key="2">
    <source>
        <dbReference type="EMBL" id="KAK9702162.1"/>
    </source>
</evidence>
<dbReference type="AlphaFoldDB" id="A0AAW1JFZ2"/>
<dbReference type="PANTHER" id="PTHR33395">
    <property type="entry name" value="TRANSCRIPTASE, PUTATIVE-RELATED-RELATED"/>
    <property type="match status" value="1"/>
</dbReference>
<keyword evidence="2" id="KW-0540">Nuclease</keyword>
<gene>
    <name evidence="2" type="ORF">QE152_g30123</name>
</gene>